<evidence type="ECO:0000256" key="1">
    <source>
        <dbReference type="ARBA" id="ARBA00006611"/>
    </source>
</evidence>
<dbReference type="EMBL" id="CP046617">
    <property type="protein sequence ID" value="WCM40582.1"/>
    <property type="molecule type" value="Genomic_DNA"/>
</dbReference>
<name>A0ABY7RSB6_9DEIN</name>
<proteinExistence type="inferred from homology"/>
<dbReference type="InterPro" id="IPR001482">
    <property type="entry name" value="T2SS/T4SS_dom"/>
</dbReference>
<dbReference type="Gene3D" id="1.10.40.70">
    <property type="match status" value="1"/>
</dbReference>
<organism evidence="5 6">
    <name type="scientific">Thermus antranikianii</name>
    <dbReference type="NCBI Taxonomy" id="88190"/>
    <lineage>
        <taxon>Bacteria</taxon>
        <taxon>Thermotogati</taxon>
        <taxon>Deinococcota</taxon>
        <taxon>Deinococci</taxon>
        <taxon>Thermales</taxon>
        <taxon>Thermaceae</taxon>
        <taxon>Thermus</taxon>
    </lineage>
</organism>
<evidence type="ECO:0000313" key="5">
    <source>
        <dbReference type="EMBL" id="WCM40582.1"/>
    </source>
</evidence>
<dbReference type="Gene3D" id="3.30.450.90">
    <property type="match status" value="1"/>
</dbReference>
<dbReference type="SUPFAM" id="SSF52540">
    <property type="entry name" value="P-loop containing nucleoside triphosphate hydrolases"/>
    <property type="match status" value="1"/>
</dbReference>
<evidence type="ECO:0000313" key="6">
    <source>
        <dbReference type="Proteomes" id="UP001317488"/>
    </source>
</evidence>
<dbReference type="PANTHER" id="PTHR30258:SF1">
    <property type="entry name" value="PROTEIN TRANSPORT PROTEIN HOFB HOMOLOG"/>
    <property type="match status" value="1"/>
</dbReference>
<dbReference type="SUPFAM" id="SSF160246">
    <property type="entry name" value="EspE N-terminal domain-like"/>
    <property type="match status" value="3"/>
</dbReference>
<evidence type="ECO:0000259" key="4">
    <source>
        <dbReference type="PROSITE" id="PS00662"/>
    </source>
</evidence>
<dbReference type="Gene3D" id="3.30.300.160">
    <property type="entry name" value="Type II secretion system, protein E, N-terminal domain"/>
    <property type="match status" value="2"/>
</dbReference>
<dbReference type="Pfam" id="PF00437">
    <property type="entry name" value="T2SSE"/>
    <property type="match status" value="1"/>
</dbReference>
<keyword evidence="2" id="KW-0547">Nucleotide-binding</keyword>
<dbReference type="PANTHER" id="PTHR30258">
    <property type="entry name" value="TYPE II SECRETION SYSTEM PROTEIN GSPE-RELATED"/>
    <property type="match status" value="1"/>
</dbReference>
<protein>
    <submittedName>
        <fullName evidence="5">Type II/IV secretion system protein</fullName>
    </submittedName>
</protein>
<dbReference type="Proteomes" id="UP001317488">
    <property type="component" value="Chromosome"/>
</dbReference>
<sequence length="889" mass="98107">MSVLTIGDKRLGAILLDAGLLTDEELQMALEKHREVGGSLAEVIVDSGLLSERRIAQAIEDHFGIPLVELHTLEIPPKVKALLPAEKAKELQAIPFALDEEAGVVRVAFVNPLDTLALEEVEDLTGMVVEPYQATKSAFLYALAKHYPELNLPLPPPPSGPSREELRVGELLVEKGLLDRNTLEEALVEQEKTGDLLGRILVRKGLPEEVLYRVLAEQKGMEFLPSTQGLSPDPAATNLLLRSDALRYSAVPVGFNNGEVEVVLADPRHKEAVAELLGRPARFFLTLPKEWEALFHQAYPEKSRLGEVLVQEGRLSREDLREALEVQRRLPKAKPLGEILVELGLARPEDVEEALKKQRQGGGRLEDTLVASGKLRPEALAQAVATQLGYAYINPEENPPDPGAALLLPEDLARRYGIFPHRLEGKTLVLLMKDPRNILALDDVRLALKRKGLAYEVQPAVATEAAITKLIERFYGKEELGEIAKELSKGYQEEEEAVTPELDESAAQKFVKQVIREAFLQDASDIHIEPRQSDVLVRLRIDGVLRQYTTLPKGALNSIISVVKIMGGLNIAERRLPQDGRVRYREGSIDVDLRLSTLPTVYGEKAVMRLLKKAADIPEIEGLGFAPGVFERFQEVISKPYGIFLITGPTGSGKSFTTFSILKRIATPDKNTQTIEDPVEYEIPGINQTQVNPQAGLTFARALRAFLRQDPDIIMVGEIRDSETAKIATEAALTGHLVIATLHTNDAAQAITRLDEMGVELFNISAALIGVLSQRLVRKICDHCKVEVKPDPEVLRRLGLSEEEIQGAKLYKGMGCERCGGTGYKGRYAIHELLVVDDEIRHAIVAGKSATEIKEIARKKGMKTLREDGIYKALQGITTLEEVLARTIE</sequence>
<gene>
    <name evidence="5" type="ORF">GO600_11120</name>
</gene>
<dbReference type="PROSITE" id="PS00662">
    <property type="entry name" value="T2SP_E"/>
    <property type="match status" value="1"/>
</dbReference>
<keyword evidence="3" id="KW-0067">ATP-binding</keyword>
<evidence type="ECO:0000256" key="3">
    <source>
        <dbReference type="ARBA" id="ARBA00022840"/>
    </source>
</evidence>
<dbReference type="CDD" id="cd01129">
    <property type="entry name" value="PulE-GspE-like"/>
    <property type="match status" value="1"/>
</dbReference>
<dbReference type="RefSeq" id="WP_028494591.1">
    <property type="nucleotide sequence ID" value="NZ_CP046617.1"/>
</dbReference>
<keyword evidence="6" id="KW-1185">Reference proteome</keyword>
<feature type="domain" description="Bacterial type II secretion system protein E" evidence="4">
    <location>
        <begin position="707"/>
        <end position="721"/>
    </location>
</feature>
<accession>A0ABY7RSB6</accession>
<evidence type="ECO:0000256" key="2">
    <source>
        <dbReference type="ARBA" id="ARBA00022741"/>
    </source>
</evidence>
<dbReference type="InterPro" id="IPR037257">
    <property type="entry name" value="T2SS_E_N_sf"/>
</dbReference>
<reference evidence="5 6" key="1">
    <citation type="submission" date="2019-12" db="EMBL/GenBank/DDBJ databases">
        <authorList>
            <person name="An T."/>
        </authorList>
    </citation>
    <scope>NUCLEOTIDE SEQUENCE [LARGE SCALE GENOMIC DNA]</scope>
    <source>
        <strain evidence="5 6">JCM 19900</strain>
    </source>
</reference>
<dbReference type="InterPro" id="IPR027417">
    <property type="entry name" value="P-loop_NTPase"/>
</dbReference>
<dbReference type="Gene3D" id="3.40.50.300">
    <property type="entry name" value="P-loop containing nucleotide triphosphate hydrolases"/>
    <property type="match status" value="1"/>
</dbReference>
<dbReference type="Pfam" id="PF05157">
    <property type="entry name" value="MshEN"/>
    <property type="match status" value="3"/>
</dbReference>
<comment type="similarity">
    <text evidence="1">Belongs to the GSP E family.</text>
</comment>
<dbReference type="InterPro" id="IPR007831">
    <property type="entry name" value="T2SS_GspE_N"/>
</dbReference>